<dbReference type="CDD" id="cd01392">
    <property type="entry name" value="HTH_LacI"/>
    <property type="match status" value="1"/>
</dbReference>
<dbReference type="InterPro" id="IPR028082">
    <property type="entry name" value="Peripla_BP_I"/>
</dbReference>
<feature type="domain" description="HTH cro/C1-type" evidence="5">
    <location>
        <begin position="18"/>
        <end position="44"/>
    </location>
</feature>
<dbReference type="PROSITE" id="PS50943">
    <property type="entry name" value="HTH_CROC1"/>
    <property type="match status" value="1"/>
</dbReference>
<organism evidence="6 7">
    <name type="scientific">Lentzea albidocapillata subsp. violacea</name>
    <dbReference type="NCBI Taxonomy" id="128104"/>
    <lineage>
        <taxon>Bacteria</taxon>
        <taxon>Bacillati</taxon>
        <taxon>Actinomycetota</taxon>
        <taxon>Actinomycetes</taxon>
        <taxon>Pseudonocardiales</taxon>
        <taxon>Pseudonocardiaceae</taxon>
        <taxon>Lentzea</taxon>
    </lineage>
</organism>
<dbReference type="RefSeq" id="WP_090003727.1">
    <property type="nucleotide sequence ID" value="NZ_FNET01000001.1"/>
</dbReference>
<dbReference type="InterPro" id="IPR001387">
    <property type="entry name" value="Cro/C1-type_HTH"/>
</dbReference>
<dbReference type="Pfam" id="PF00356">
    <property type="entry name" value="LacI"/>
    <property type="match status" value="1"/>
</dbReference>
<evidence type="ECO:0000313" key="7">
    <source>
        <dbReference type="Proteomes" id="UP000199682"/>
    </source>
</evidence>
<dbReference type="GO" id="GO:0003700">
    <property type="term" value="F:DNA-binding transcription factor activity"/>
    <property type="evidence" value="ECO:0007669"/>
    <property type="project" value="TreeGrafter"/>
</dbReference>
<sequence length="343" mass="36189">MGDMTEIDRQRRPGPRIEEVARLAGVSKSTVSRVINGEQYVSAKARDAVHTAITDLKYSPNQAARSLAGNKANAIALIVSEQGSRVLGDPFFAGVLRGVHAELTGRRIQLLLMLSRPEDHDDLLAYLAGGHVDGALLVSLHGDDPLPLLLQESGLPVVVGGRPLAAGSVPFVDSDNFTGGLDAVRHLVSLGRTRIATVAGPRDMAAGLDRLSGWRRGLGEARLSADLVAEADFTPESGALAMTELLDRAPGIDAVFVAADIIALGVLQVLHARGRRVPEDVAVVGFDDSLLASTATPPLTTVRQDVEQLGRTMTWRLLGELAGDTGLPPSLLLPTSLVRRASA</sequence>
<evidence type="ECO:0000313" key="6">
    <source>
        <dbReference type="EMBL" id="SDI98107.1"/>
    </source>
</evidence>
<evidence type="ECO:0000256" key="1">
    <source>
        <dbReference type="ARBA" id="ARBA00023015"/>
    </source>
</evidence>
<dbReference type="GO" id="GO:0000976">
    <property type="term" value="F:transcription cis-regulatory region binding"/>
    <property type="evidence" value="ECO:0007669"/>
    <property type="project" value="TreeGrafter"/>
</dbReference>
<dbReference type="CDD" id="cd06267">
    <property type="entry name" value="PBP1_LacI_sugar_binding-like"/>
    <property type="match status" value="1"/>
</dbReference>
<dbReference type="EMBL" id="FNET01000001">
    <property type="protein sequence ID" value="SDI98107.1"/>
    <property type="molecule type" value="Genomic_DNA"/>
</dbReference>
<dbReference type="AlphaFoldDB" id="A0A1G8Q091"/>
<dbReference type="InterPro" id="IPR010982">
    <property type="entry name" value="Lambda_DNA-bd_dom_sf"/>
</dbReference>
<dbReference type="Pfam" id="PF13377">
    <property type="entry name" value="Peripla_BP_3"/>
    <property type="match status" value="1"/>
</dbReference>
<keyword evidence="2" id="KW-0238">DNA-binding</keyword>
<accession>A0A1G8Q091</accession>
<protein>
    <submittedName>
        <fullName evidence="6">Transcriptional regulator, LacI family</fullName>
    </submittedName>
</protein>
<dbReference type="SUPFAM" id="SSF53822">
    <property type="entry name" value="Periplasmic binding protein-like I"/>
    <property type="match status" value="1"/>
</dbReference>
<dbReference type="Gene3D" id="3.40.50.2300">
    <property type="match status" value="2"/>
</dbReference>
<dbReference type="SUPFAM" id="SSF47413">
    <property type="entry name" value="lambda repressor-like DNA-binding domains"/>
    <property type="match status" value="1"/>
</dbReference>
<dbReference type="Gene3D" id="1.10.260.40">
    <property type="entry name" value="lambda repressor-like DNA-binding domains"/>
    <property type="match status" value="1"/>
</dbReference>
<dbReference type="Proteomes" id="UP000199682">
    <property type="component" value="Unassembled WGS sequence"/>
</dbReference>
<keyword evidence="3" id="KW-0804">Transcription</keyword>
<evidence type="ECO:0000256" key="2">
    <source>
        <dbReference type="ARBA" id="ARBA00023125"/>
    </source>
</evidence>
<evidence type="ECO:0000256" key="3">
    <source>
        <dbReference type="ARBA" id="ARBA00023163"/>
    </source>
</evidence>
<evidence type="ECO:0000259" key="4">
    <source>
        <dbReference type="PROSITE" id="PS50932"/>
    </source>
</evidence>
<dbReference type="InterPro" id="IPR046335">
    <property type="entry name" value="LacI/GalR-like_sensor"/>
</dbReference>
<dbReference type="PANTHER" id="PTHR30146">
    <property type="entry name" value="LACI-RELATED TRANSCRIPTIONAL REPRESSOR"/>
    <property type="match status" value="1"/>
</dbReference>
<dbReference type="PANTHER" id="PTHR30146:SF109">
    <property type="entry name" value="HTH-TYPE TRANSCRIPTIONAL REGULATOR GALS"/>
    <property type="match status" value="1"/>
</dbReference>
<evidence type="ECO:0000259" key="5">
    <source>
        <dbReference type="PROSITE" id="PS50943"/>
    </source>
</evidence>
<feature type="domain" description="HTH lacI-type" evidence="4">
    <location>
        <begin position="15"/>
        <end position="69"/>
    </location>
</feature>
<dbReference type="PROSITE" id="PS50932">
    <property type="entry name" value="HTH_LACI_2"/>
    <property type="match status" value="1"/>
</dbReference>
<dbReference type="SMART" id="SM00354">
    <property type="entry name" value="HTH_LACI"/>
    <property type="match status" value="1"/>
</dbReference>
<reference evidence="7" key="1">
    <citation type="submission" date="2016-10" db="EMBL/GenBank/DDBJ databases">
        <authorList>
            <person name="Varghese N."/>
            <person name="Submissions S."/>
        </authorList>
    </citation>
    <scope>NUCLEOTIDE SEQUENCE [LARGE SCALE GENOMIC DNA]</scope>
    <source>
        <strain evidence="7">DSM 44796</strain>
    </source>
</reference>
<dbReference type="PROSITE" id="PS00356">
    <property type="entry name" value="HTH_LACI_1"/>
    <property type="match status" value="1"/>
</dbReference>
<dbReference type="PRINTS" id="PR00036">
    <property type="entry name" value="HTHLACI"/>
</dbReference>
<gene>
    <name evidence="6" type="ORF">SAMN04488074_101201</name>
</gene>
<dbReference type="InterPro" id="IPR000843">
    <property type="entry name" value="HTH_LacI"/>
</dbReference>
<proteinExistence type="predicted"/>
<name>A0A1G8Q091_9PSEU</name>
<keyword evidence="1" id="KW-0805">Transcription regulation</keyword>